<reference evidence="1" key="2">
    <citation type="submission" date="2022-01" db="EMBL/GenBank/DDBJ databases">
        <authorList>
            <person name="Yamashiro T."/>
            <person name="Shiraishi A."/>
            <person name="Satake H."/>
            <person name="Nakayama K."/>
        </authorList>
    </citation>
    <scope>NUCLEOTIDE SEQUENCE</scope>
</reference>
<organism evidence="1 2">
    <name type="scientific">Tanacetum coccineum</name>
    <dbReference type="NCBI Taxonomy" id="301880"/>
    <lineage>
        <taxon>Eukaryota</taxon>
        <taxon>Viridiplantae</taxon>
        <taxon>Streptophyta</taxon>
        <taxon>Embryophyta</taxon>
        <taxon>Tracheophyta</taxon>
        <taxon>Spermatophyta</taxon>
        <taxon>Magnoliopsida</taxon>
        <taxon>eudicotyledons</taxon>
        <taxon>Gunneridae</taxon>
        <taxon>Pentapetalae</taxon>
        <taxon>asterids</taxon>
        <taxon>campanulids</taxon>
        <taxon>Asterales</taxon>
        <taxon>Asteraceae</taxon>
        <taxon>Asteroideae</taxon>
        <taxon>Anthemideae</taxon>
        <taxon>Anthemidinae</taxon>
        <taxon>Tanacetum</taxon>
    </lineage>
</organism>
<sequence length="194" mass="21476">MDHQTSMVLKTIYPSTQVLTPPITEFPLLDSGLSILVFSQGYDTTACLNKAMAFLIVVAASRFPSTNNQLKTSSNLRNQATIQDDKVTVQQVQGRQGHFMLVLAIKESGQILDEEQHTCLADTEILDGQAAQIIIPTNVAFQSEDLNAYDSDCDDVSNAKVVLIANLSNLFLTLSQRYPILKPIIMIWIIKICM</sequence>
<gene>
    <name evidence="1" type="ORF">Tco_0770905</name>
</gene>
<proteinExistence type="predicted"/>
<protein>
    <submittedName>
        <fullName evidence="1">Uncharacterized protein</fullName>
    </submittedName>
</protein>
<reference evidence="1" key="1">
    <citation type="journal article" date="2022" name="Int. J. Mol. Sci.">
        <title>Draft Genome of Tanacetum Coccineum: Genomic Comparison of Closely Related Tanacetum-Family Plants.</title>
        <authorList>
            <person name="Yamashiro T."/>
            <person name="Shiraishi A."/>
            <person name="Nakayama K."/>
            <person name="Satake H."/>
        </authorList>
    </citation>
    <scope>NUCLEOTIDE SEQUENCE</scope>
</reference>
<evidence type="ECO:0000313" key="2">
    <source>
        <dbReference type="Proteomes" id="UP001151760"/>
    </source>
</evidence>
<comment type="caution">
    <text evidence="1">The sequence shown here is derived from an EMBL/GenBank/DDBJ whole genome shotgun (WGS) entry which is preliminary data.</text>
</comment>
<accession>A0ABQ4ZDJ4</accession>
<name>A0ABQ4ZDJ4_9ASTR</name>
<evidence type="ECO:0000313" key="1">
    <source>
        <dbReference type="EMBL" id="GJS88269.1"/>
    </source>
</evidence>
<dbReference type="Proteomes" id="UP001151760">
    <property type="component" value="Unassembled WGS sequence"/>
</dbReference>
<keyword evidence="2" id="KW-1185">Reference proteome</keyword>
<dbReference type="EMBL" id="BQNB010011261">
    <property type="protein sequence ID" value="GJS88269.1"/>
    <property type="molecule type" value="Genomic_DNA"/>
</dbReference>